<protein>
    <recommendedName>
        <fullName evidence="4">Aldehyde dehydrogenase</fullName>
    </recommendedName>
</protein>
<dbReference type="Gene3D" id="3.40.309.10">
    <property type="entry name" value="Aldehyde Dehydrogenase, Chain A, domain 2"/>
    <property type="match status" value="1"/>
</dbReference>
<comment type="caution">
    <text evidence="10">The sequence shown here is derived from an EMBL/GenBank/DDBJ whole genome shotgun (WGS) entry which is preliminary data.</text>
</comment>
<dbReference type="AlphaFoldDB" id="A0A8K0DE35"/>
<evidence type="ECO:0000256" key="4">
    <source>
        <dbReference type="PIRNR" id="PIRNR036492"/>
    </source>
</evidence>
<dbReference type="PIRSF" id="PIRSF036492">
    <property type="entry name" value="ALDH"/>
    <property type="match status" value="1"/>
</dbReference>
<gene>
    <name evidence="10" type="ORF">ILUMI_04318</name>
</gene>
<comment type="similarity">
    <text evidence="1 4 7">Belongs to the aldehyde dehydrogenase family.</text>
</comment>
<evidence type="ECO:0000256" key="2">
    <source>
        <dbReference type="ARBA" id="ARBA00023002"/>
    </source>
</evidence>
<dbReference type="InterPro" id="IPR012394">
    <property type="entry name" value="Aldehyde_DH_NAD(P)"/>
</dbReference>
<keyword evidence="2 4" id="KW-0560">Oxidoreductase</keyword>
<feature type="transmembrane region" description="Helical" evidence="8">
    <location>
        <begin position="479"/>
        <end position="500"/>
    </location>
</feature>
<reference evidence="10" key="1">
    <citation type="submission" date="2019-08" db="EMBL/GenBank/DDBJ databases">
        <title>The genome of the North American firefly Photinus pyralis.</title>
        <authorList>
            <consortium name="Photinus pyralis genome working group"/>
            <person name="Fallon T.R."/>
            <person name="Sander Lower S.E."/>
            <person name="Weng J.-K."/>
        </authorList>
    </citation>
    <scope>NUCLEOTIDE SEQUENCE</scope>
    <source>
        <strain evidence="10">TRF0915ILg1</strain>
        <tissue evidence="10">Whole body</tissue>
    </source>
</reference>
<dbReference type="InterPro" id="IPR016163">
    <property type="entry name" value="Ald_DH_C"/>
</dbReference>
<dbReference type="GO" id="GO:0006081">
    <property type="term" value="P:aldehyde metabolic process"/>
    <property type="evidence" value="ECO:0007669"/>
    <property type="project" value="InterPro"/>
</dbReference>
<evidence type="ECO:0000256" key="7">
    <source>
        <dbReference type="RuleBase" id="RU003345"/>
    </source>
</evidence>
<dbReference type="GO" id="GO:0004029">
    <property type="term" value="F:aldehyde dehydrogenase (NAD+) activity"/>
    <property type="evidence" value="ECO:0007669"/>
    <property type="project" value="TreeGrafter"/>
</dbReference>
<keyword evidence="11" id="KW-1185">Reference proteome</keyword>
<keyword evidence="8" id="KW-1133">Transmembrane helix</keyword>
<dbReference type="FunFam" id="3.40.309.10:FF:000003">
    <property type="entry name" value="Aldehyde dehydrogenase"/>
    <property type="match status" value="1"/>
</dbReference>
<dbReference type="OrthoDB" id="440325at2759"/>
<evidence type="ECO:0000313" key="10">
    <source>
        <dbReference type="EMBL" id="KAF2901862.1"/>
    </source>
</evidence>
<dbReference type="PROSITE" id="PS00687">
    <property type="entry name" value="ALDEHYDE_DEHYDR_GLU"/>
    <property type="match status" value="1"/>
</dbReference>
<name>A0A8K0DE35_IGNLU</name>
<evidence type="ECO:0000256" key="6">
    <source>
        <dbReference type="PROSITE-ProRule" id="PRU10007"/>
    </source>
</evidence>
<dbReference type="EMBL" id="VTPC01001467">
    <property type="protein sequence ID" value="KAF2901862.1"/>
    <property type="molecule type" value="Genomic_DNA"/>
</dbReference>
<dbReference type="InterPro" id="IPR029510">
    <property type="entry name" value="Ald_DH_CS_GLU"/>
</dbReference>
<dbReference type="Gene3D" id="3.40.605.10">
    <property type="entry name" value="Aldehyde Dehydrogenase, Chain A, domain 1"/>
    <property type="match status" value="1"/>
</dbReference>
<feature type="active site" evidence="5 6">
    <location>
        <position position="219"/>
    </location>
</feature>
<accession>A0A8K0DE35</accession>
<sequence length="511" mass="57073">MYDSTGETTKRSPAEIVQTARAAFERGKTKSLEFREKQLRALLRMYNENLSTIMDCLAADLHKSKQESVVLEVEVLINDLKNTLQHLKTWMKPQHPPKGLANMLDNVIIYNDPYGVALVIGAWNYPLQLTLLPVAGAIAAGNCVVIKPSEMSPASAKFMAQMIPKYLDNECYHVYLGGPQETQELLQHKFDYIFFTGSTTVGKLVHAAANKHLTPVTLELGGKSPVYLDKTADVNVAARRILWGKAINAGQTCIAPDYILCTKEVQGKFLKAADTILKDWFGQNSKQSPDFCRIVNDKHFQRLTGFLKNGKVAIGGNVDQKERFIDLTILTDVKPTDPVMQEEIFGPILPIININDAYEAIKFINSREKPLSLYIFSKNKRDTDLMLQNTSSGGTCVNDTVMHFGVETLPFGGVGCSGMGSYHGKYTFETFTHKKSCLYKTYGAIGEKLGSSRYPPYSQAKINLLKFLLKKRPEISFHYLPHLLMFGLGVAAAFGLKYAFKYMEYIGENAN</sequence>
<dbReference type="GO" id="GO:0005737">
    <property type="term" value="C:cytoplasm"/>
    <property type="evidence" value="ECO:0007669"/>
    <property type="project" value="TreeGrafter"/>
</dbReference>
<evidence type="ECO:0000256" key="1">
    <source>
        <dbReference type="ARBA" id="ARBA00009986"/>
    </source>
</evidence>
<dbReference type="Proteomes" id="UP000801492">
    <property type="component" value="Unassembled WGS sequence"/>
</dbReference>
<feature type="domain" description="Aldehyde dehydrogenase" evidence="9">
    <location>
        <begin position="10"/>
        <end position="436"/>
    </location>
</feature>
<dbReference type="PANTHER" id="PTHR43570">
    <property type="entry name" value="ALDEHYDE DEHYDROGENASE"/>
    <property type="match status" value="1"/>
</dbReference>
<evidence type="ECO:0000256" key="3">
    <source>
        <dbReference type="ARBA" id="ARBA00023027"/>
    </source>
</evidence>
<dbReference type="InterPro" id="IPR016162">
    <property type="entry name" value="Ald_DH_N"/>
</dbReference>
<dbReference type="InterPro" id="IPR016161">
    <property type="entry name" value="Ald_DH/histidinol_DH"/>
</dbReference>
<evidence type="ECO:0000256" key="5">
    <source>
        <dbReference type="PIRSR" id="PIRSR036492-1"/>
    </source>
</evidence>
<dbReference type="SUPFAM" id="SSF53720">
    <property type="entry name" value="ALDH-like"/>
    <property type="match status" value="1"/>
</dbReference>
<keyword evidence="8" id="KW-0472">Membrane</keyword>
<feature type="active site" evidence="5">
    <location>
        <position position="253"/>
    </location>
</feature>
<evidence type="ECO:0000259" key="9">
    <source>
        <dbReference type="Pfam" id="PF00171"/>
    </source>
</evidence>
<dbReference type="InterPro" id="IPR015590">
    <property type="entry name" value="Aldehyde_DH_dom"/>
</dbReference>
<keyword evidence="8" id="KW-0812">Transmembrane</keyword>
<dbReference type="Pfam" id="PF00171">
    <property type="entry name" value="Aldedh"/>
    <property type="match status" value="1"/>
</dbReference>
<dbReference type="CDD" id="cd07132">
    <property type="entry name" value="ALDH_F3AB"/>
    <property type="match status" value="1"/>
</dbReference>
<dbReference type="PANTHER" id="PTHR43570:SF16">
    <property type="entry name" value="ALDEHYDE DEHYDROGENASE TYPE III, ISOFORM Q"/>
    <property type="match status" value="1"/>
</dbReference>
<keyword evidence="3" id="KW-0520">NAD</keyword>
<dbReference type="PROSITE" id="PS00070">
    <property type="entry name" value="ALDEHYDE_DEHYDR_CYS"/>
    <property type="match status" value="1"/>
</dbReference>
<evidence type="ECO:0000256" key="8">
    <source>
        <dbReference type="SAM" id="Phobius"/>
    </source>
</evidence>
<proteinExistence type="inferred from homology"/>
<organism evidence="10 11">
    <name type="scientific">Ignelater luminosus</name>
    <name type="common">Cucubano</name>
    <name type="synonym">Pyrophorus luminosus</name>
    <dbReference type="NCBI Taxonomy" id="2038154"/>
    <lineage>
        <taxon>Eukaryota</taxon>
        <taxon>Metazoa</taxon>
        <taxon>Ecdysozoa</taxon>
        <taxon>Arthropoda</taxon>
        <taxon>Hexapoda</taxon>
        <taxon>Insecta</taxon>
        <taxon>Pterygota</taxon>
        <taxon>Neoptera</taxon>
        <taxon>Endopterygota</taxon>
        <taxon>Coleoptera</taxon>
        <taxon>Polyphaga</taxon>
        <taxon>Elateriformia</taxon>
        <taxon>Elateroidea</taxon>
        <taxon>Elateridae</taxon>
        <taxon>Agrypninae</taxon>
        <taxon>Pyrophorini</taxon>
        <taxon>Ignelater</taxon>
    </lineage>
</organism>
<dbReference type="FunFam" id="3.40.605.10:FF:000004">
    <property type="entry name" value="Aldehyde dehydrogenase"/>
    <property type="match status" value="1"/>
</dbReference>
<dbReference type="InterPro" id="IPR016160">
    <property type="entry name" value="Ald_DH_CS_CYS"/>
</dbReference>
<evidence type="ECO:0000313" key="11">
    <source>
        <dbReference type="Proteomes" id="UP000801492"/>
    </source>
</evidence>